<evidence type="ECO:0000313" key="14">
    <source>
        <dbReference type="Proteomes" id="UP000828390"/>
    </source>
</evidence>
<evidence type="ECO:0000313" key="13">
    <source>
        <dbReference type="EMBL" id="KAH3877787.1"/>
    </source>
</evidence>
<dbReference type="EC" id="3.1.3.16" evidence="3"/>
<dbReference type="Pfam" id="PF23040">
    <property type="entry name" value="PH_SSH1-like_1st"/>
    <property type="match status" value="1"/>
</dbReference>
<feature type="compositionally biased region" description="Acidic residues" evidence="9">
    <location>
        <begin position="527"/>
        <end position="543"/>
    </location>
</feature>
<dbReference type="EMBL" id="JAIWYP010000001">
    <property type="protein sequence ID" value="KAH3877787.1"/>
    <property type="molecule type" value="Genomic_DNA"/>
</dbReference>
<dbReference type="GO" id="GO:0004722">
    <property type="term" value="F:protein serine/threonine phosphatase activity"/>
    <property type="evidence" value="ECO:0007669"/>
    <property type="project" value="UniProtKB-EC"/>
</dbReference>
<protein>
    <recommendedName>
        <fullName evidence="3">protein-serine/threonine phosphatase</fullName>
        <ecNumber evidence="3">3.1.3.16</ecNumber>
    </recommendedName>
</protein>
<evidence type="ECO:0000256" key="3">
    <source>
        <dbReference type="ARBA" id="ARBA00013081"/>
    </source>
</evidence>
<feature type="compositionally biased region" description="Polar residues" evidence="9">
    <location>
        <begin position="959"/>
        <end position="1004"/>
    </location>
</feature>
<feature type="compositionally biased region" description="Basic and acidic residues" evidence="9">
    <location>
        <begin position="836"/>
        <end position="845"/>
    </location>
</feature>
<feature type="domain" description="DEK-C" evidence="12">
    <location>
        <begin position="216"/>
        <end position="271"/>
    </location>
</feature>
<evidence type="ECO:0000256" key="8">
    <source>
        <dbReference type="ARBA" id="ARBA00048336"/>
    </source>
</evidence>
<evidence type="ECO:0000259" key="12">
    <source>
        <dbReference type="PROSITE" id="PS51998"/>
    </source>
</evidence>
<dbReference type="FunFam" id="3.90.190.10:FF:000004">
    <property type="entry name" value="Protein phosphatase Slingshot homolog 2"/>
    <property type="match status" value="1"/>
</dbReference>
<comment type="catalytic activity">
    <reaction evidence="8">
        <text>O-phospho-L-threonyl-[protein] + H2O = L-threonyl-[protein] + phosphate</text>
        <dbReference type="Rhea" id="RHEA:47004"/>
        <dbReference type="Rhea" id="RHEA-COMP:11060"/>
        <dbReference type="Rhea" id="RHEA-COMP:11605"/>
        <dbReference type="ChEBI" id="CHEBI:15377"/>
        <dbReference type="ChEBI" id="CHEBI:30013"/>
        <dbReference type="ChEBI" id="CHEBI:43474"/>
        <dbReference type="ChEBI" id="CHEBI:61977"/>
        <dbReference type="EC" id="3.1.3.16"/>
    </reaction>
</comment>
<dbReference type="InterPro" id="IPR000387">
    <property type="entry name" value="Tyr_Pase_dom"/>
</dbReference>
<dbReference type="InterPro" id="IPR014876">
    <property type="entry name" value="DEK_C"/>
</dbReference>
<evidence type="ECO:0000256" key="4">
    <source>
        <dbReference type="ARBA" id="ARBA00022490"/>
    </source>
</evidence>
<evidence type="ECO:0000256" key="1">
    <source>
        <dbReference type="ARBA" id="ARBA00004245"/>
    </source>
</evidence>
<dbReference type="Pfam" id="PF08766">
    <property type="entry name" value="DEK_C"/>
    <property type="match status" value="1"/>
</dbReference>
<dbReference type="GO" id="GO:0030837">
    <property type="term" value="P:negative regulation of actin filament polymerization"/>
    <property type="evidence" value="ECO:0007669"/>
    <property type="project" value="InterPro"/>
</dbReference>
<feature type="region of interest" description="Disordered" evidence="9">
    <location>
        <begin position="1177"/>
        <end position="1221"/>
    </location>
</feature>
<feature type="region of interest" description="Disordered" evidence="9">
    <location>
        <begin position="816"/>
        <end position="845"/>
    </location>
</feature>
<evidence type="ECO:0000256" key="7">
    <source>
        <dbReference type="ARBA" id="ARBA00023212"/>
    </source>
</evidence>
<comment type="similarity">
    <text evidence="2">Belongs to the protein-tyrosine phosphatase family.</text>
</comment>
<dbReference type="SMART" id="SM00195">
    <property type="entry name" value="DSPc"/>
    <property type="match status" value="1"/>
</dbReference>
<keyword evidence="14" id="KW-1185">Reference proteome</keyword>
<dbReference type="Proteomes" id="UP000828390">
    <property type="component" value="Unassembled WGS sequence"/>
</dbReference>
<feature type="compositionally biased region" description="Polar residues" evidence="9">
    <location>
        <begin position="1178"/>
        <end position="1219"/>
    </location>
</feature>
<dbReference type="PROSITE" id="PS50056">
    <property type="entry name" value="TYR_PHOSPHATASE_2"/>
    <property type="match status" value="1"/>
</dbReference>
<reference evidence="13" key="2">
    <citation type="submission" date="2020-11" db="EMBL/GenBank/DDBJ databases">
        <authorList>
            <person name="McCartney M.A."/>
            <person name="Auch B."/>
            <person name="Kono T."/>
            <person name="Mallez S."/>
            <person name="Becker A."/>
            <person name="Gohl D.M."/>
            <person name="Silverstein K.A.T."/>
            <person name="Koren S."/>
            <person name="Bechman K.B."/>
            <person name="Herman A."/>
            <person name="Abrahante J.E."/>
            <person name="Garbe J."/>
        </authorList>
    </citation>
    <scope>NUCLEOTIDE SEQUENCE</scope>
    <source>
        <strain evidence="13">Duluth1</strain>
        <tissue evidence="13">Whole animal</tissue>
    </source>
</reference>
<name>A0A9D4RT92_DREPO</name>
<dbReference type="GO" id="GO:0003779">
    <property type="term" value="F:actin binding"/>
    <property type="evidence" value="ECO:0007669"/>
    <property type="project" value="InterPro"/>
</dbReference>
<reference evidence="13" key="1">
    <citation type="journal article" date="2019" name="bioRxiv">
        <title>The Genome of the Zebra Mussel, Dreissena polymorpha: A Resource for Invasive Species Research.</title>
        <authorList>
            <person name="McCartney M.A."/>
            <person name="Auch B."/>
            <person name="Kono T."/>
            <person name="Mallez S."/>
            <person name="Zhang Y."/>
            <person name="Obille A."/>
            <person name="Becker A."/>
            <person name="Abrahante J.E."/>
            <person name="Garbe J."/>
            <person name="Badalamenti J.P."/>
            <person name="Herman A."/>
            <person name="Mangelson H."/>
            <person name="Liachko I."/>
            <person name="Sullivan S."/>
            <person name="Sone E.D."/>
            <person name="Koren S."/>
            <person name="Silverstein K.A.T."/>
            <person name="Beckman K.B."/>
            <person name="Gohl D.M."/>
        </authorList>
    </citation>
    <scope>NUCLEOTIDE SEQUENCE</scope>
    <source>
        <strain evidence="13">Duluth1</strain>
        <tissue evidence="13">Whole animal</tissue>
    </source>
</reference>
<evidence type="ECO:0000256" key="5">
    <source>
        <dbReference type="ARBA" id="ARBA00022801"/>
    </source>
</evidence>
<dbReference type="PROSITE" id="PS51998">
    <property type="entry name" value="DEK_C"/>
    <property type="match status" value="1"/>
</dbReference>
<dbReference type="PANTHER" id="PTHR45864">
    <property type="entry name" value="SLINGSHOT PROTEIN PHOSPHATASE HOMOLOG"/>
    <property type="match status" value="1"/>
</dbReference>
<dbReference type="InterPro" id="IPR029021">
    <property type="entry name" value="Prot-tyrosine_phosphatase-like"/>
</dbReference>
<keyword evidence="7" id="KW-0206">Cytoskeleton</keyword>
<feature type="non-terminal residue" evidence="13">
    <location>
        <position position="1461"/>
    </location>
</feature>
<dbReference type="InterPro" id="IPR043587">
    <property type="entry name" value="Phosphatase_SSH-like"/>
</dbReference>
<feature type="domain" description="Tyrosine specific protein phosphatases" evidence="11">
    <location>
        <begin position="336"/>
        <end position="394"/>
    </location>
</feature>
<dbReference type="PROSITE" id="PS00383">
    <property type="entry name" value="TYR_PHOSPHATASE_1"/>
    <property type="match status" value="1"/>
</dbReference>
<keyword evidence="4" id="KW-0963">Cytoplasm</keyword>
<evidence type="ECO:0000256" key="6">
    <source>
        <dbReference type="ARBA" id="ARBA00022912"/>
    </source>
</evidence>
<keyword evidence="6" id="KW-0904">Protein phosphatase</keyword>
<feature type="region of interest" description="Disordered" evidence="9">
    <location>
        <begin position="951"/>
        <end position="1012"/>
    </location>
</feature>
<evidence type="ECO:0000256" key="9">
    <source>
        <dbReference type="SAM" id="MobiDB-lite"/>
    </source>
</evidence>
<evidence type="ECO:0000259" key="11">
    <source>
        <dbReference type="PROSITE" id="PS50056"/>
    </source>
</evidence>
<organism evidence="13 14">
    <name type="scientific">Dreissena polymorpha</name>
    <name type="common">Zebra mussel</name>
    <name type="synonym">Mytilus polymorpha</name>
    <dbReference type="NCBI Taxonomy" id="45954"/>
    <lineage>
        <taxon>Eukaryota</taxon>
        <taxon>Metazoa</taxon>
        <taxon>Spiralia</taxon>
        <taxon>Lophotrochozoa</taxon>
        <taxon>Mollusca</taxon>
        <taxon>Bivalvia</taxon>
        <taxon>Autobranchia</taxon>
        <taxon>Heteroconchia</taxon>
        <taxon>Euheterodonta</taxon>
        <taxon>Imparidentia</taxon>
        <taxon>Neoheterodontei</taxon>
        <taxon>Myida</taxon>
        <taxon>Dreissenoidea</taxon>
        <taxon>Dreissenidae</taxon>
        <taxon>Dreissena</taxon>
    </lineage>
</organism>
<evidence type="ECO:0000259" key="10">
    <source>
        <dbReference type="PROSITE" id="PS50054"/>
    </source>
</evidence>
<feature type="compositionally biased region" description="Basic residues" evidence="9">
    <location>
        <begin position="820"/>
        <end position="835"/>
    </location>
</feature>
<dbReference type="InterPro" id="IPR016130">
    <property type="entry name" value="Tyr_Pase_AS"/>
</dbReference>
<accession>A0A9D4RT92</accession>
<dbReference type="SUPFAM" id="SSF52799">
    <property type="entry name" value="(Phosphotyrosine protein) phosphatases II"/>
    <property type="match status" value="1"/>
</dbReference>
<evidence type="ECO:0000256" key="2">
    <source>
        <dbReference type="ARBA" id="ARBA00009580"/>
    </source>
</evidence>
<keyword evidence="5" id="KW-0378">Hydrolase</keyword>
<dbReference type="Gene3D" id="3.90.190.10">
    <property type="entry name" value="Protein tyrosine phosphatase superfamily"/>
    <property type="match status" value="1"/>
</dbReference>
<comment type="caution">
    <text evidence="13">The sequence shown here is derived from an EMBL/GenBank/DDBJ whole genome shotgun (WGS) entry which is preliminary data.</text>
</comment>
<gene>
    <name evidence="13" type="ORF">DPMN_001665</name>
</gene>
<feature type="region of interest" description="Disordered" evidence="9">
    <location>
        <begin position="481"/>
        <end position="555"/>
    </location>
</feature>
<dbReference type="InterPro" id="IPR000340">
    <property type="entry name" value="Dual-sp_phosphatase_cat-dom"/>
</dbReference>
<feature type="region of interest" description="Disordered" evidence="9">
    <location>
        <begin position="1360"/>
        <end position="1435"/>
    </location>
</feature>
<proteinExistence type="inferred from homology"/>
<feature type="compositionally biased region" description="Basic and acidic residues" evidence="9">
    <location>
        <begin position="1403"/>
        <end position="1419"/>
    </location>
</feature>
<dbReference type="GO" id="GO:0005856">
    <property type="term" value="C:cytoskeleton"/>
    <property type="evidence" value="ECO:0007669"/>
    <property type="project" value="UniProtKB-SubCell"/>
</dbReference>
<dbReference type="Pfam" id="PF00782">
    <property type="entry name" value="DSPc"/>
    <property type="match status" value="1"/>
</dbReference>
<dbReference type="PROSITE" id="PS50054">
    <property type="entry name" value="TYR_PHOSPHATASE_DUAL"/>
    <property type="match status" value="1"/>
</dbReference>
<sequence>FSESYFTVKGAALILPQSDETVYTRRNSRSHAGDDIQSHLQAMFSLLRPSDTIKVAVKLEGTHTRYLVVVACCGCHDTEESVLLGIDILERASIGLIMPVWAHTEIELDGDGGFSIKCDKNVHTFKPVSVQAMWSALQSLNKVVRVAKDKLYIPRGLTHTWVGYYEARVCKEAYLIAEWNATADRDISYRTDKRMLAENAGKLLRRSQSTPVKREEDIYKAIRHELKNIMMTVDLEDVTCIFLRKSIEKVMGRDLKGYKSFIDTQMMEILGQMDAPSRILDYLYLGSEWNASNLEELQHNGVQHILNISREIDNFFPGILYYMNVREWDVDESPLMKYWESTHSFINKARDHGGKTLVHCKMGISRSASTVIAYLMKEKKWSLKEAFDYTKSKRSIVNPNNGFMEQLEMYQGILNANWNRERVWERHGNEKSLPKQVADADDIPAVDCYQQPEDFLAMKLGPVEGLQDPFLHTENDIEIASRSADSTEDSLDQLSPEGIQSADKFKQFTSDKDKGDSSDGMSSDSFNETDSENLSFDEGEDLEGGNSSYIGADGRPELFIPINPAIRVETRQMKGNNRRCKSEGDKALLNLPENASAFSREGSVLKFKPDGSWIKPPSEDNMVNNEDIGDGNEKILGTVEKEPIPDADTIEGLWMDDSHIPKWDVSENKPDMESVGLQQARQVDLKVEGTLPSPYSKENISWYQGTVLKQKQDIEEKYGAAGKEVALKEKTNENTQESVNTAVCALEVKDDEKKVEKDIIGDQSHRNEATEVCKIAGNTEIETRMSVYEAEDIEFPEGIVRKTKLEIEEKHRLSLETPRTRLKRSSSLKSKRVTPKSKDRENERRKTCIAMLSPTHPDNTDTEWLSPRGNDTSGLLTPDICTSPLWTAGKPVSVSQSEVSATGSEPVHIRQGEVPSPTGSESVKVYKFMGEELTVQEGLVKKQTLDIESKSNDIHFRNPTKSESSPGRNKSLLKSESVPNFQLTKPSTNQKQTECNPSNRSSPDTIRKTIPETPVISAETLETPGVTSTAITKTLIAKRDSTSGLQSISSSPPRSLFPLEAKQSAFSPKSCFDPQTLKLIREIGSALLNSPAKTEMVEDKDVDLVAGESLVHHYVRKIEGSLNVGRKSARREIIIIDKDESNSDAKKYQPFSPAISSGSKSELDVKASSKWSPVAIKQSASSMSSETNVGINGSANNRNQSTSSAKENLVSSCDSTPKVSDTKLNKADLDLNLKTNASVTPAFTEEGIKPTDTCSVKNLVGKFEQPPEQISGKTTLVTGTVTVLSPSVVIPILPVTKPDIQTTNSVSQSAVTTPSPEDGHKLLHRHSEPVIHLSDSSLFKMFEAKLLNKGELDTFTVQEEGESGDNSNASDFSSQHSGTRPKSASDSCKRGHRSLGSATGRGFLEKSRSLTESAGKEPDSQFTWGGKKVRKSYGKSHPLAKLENVARQSMEIRNNPFYSSM</sequence>
<feature type="region of interest" description="Disordered" evidence="9">
    <location>
        <begin position="901"/>
        <end position="920"/>
    </location>
</feature>
<dbReference type="InterPro" id="IPR043588">
    <property type="entry name" value="SSH-N"/>
</dbReference>
<feature type="compositionally biased region" description="Basic and acidic residues" evidence="9">
    <location>
        <begin position="503"/>
        <end position="517"/>
    </location>
</feature>
<dbReference type="InterPro" id="IPR020422">
    <property type="entry name" value="TYR_PHOSPHATASE_DUAL_dom"/>
</dbReference>
<comment type="subcellular location">
    <subcellularLocation>
        <location evidence="1">Cytoplasm</location>
        <location evidence="1">Cytoskeleton</location>
    </subcellularLocation>
</comment>
<dbReference type="PANTHER" id="PTHR45864:SF2">
    <property type="entry name" value="PROTEIN PHOSPHATASE SLINGSHOT"/>
    <property type="match status" value="1"/>
</dbReference>
<feature type="domain" description="Tyrosine-protein phosphatase" evidence="10">
    <location>
        <begin position="275"/>
        <end position="416"/>
    </location>
</feature>
<feature type="compositionally biased region" description="Polar residues" evidence="9">
    <location>
        <begin position="1364"/>
        <end position="1386"/>
    </location>
</feature>